<reference evidence="2" key="1">
    <citation type="submission" date="2021-05" db="EMBL/GenBank/DDBJ databases">
        <authorList>
            <person name="Pietrasiak N."/>
            <person name="Ward R."/>
            <person name="Stajich J.E."/>
            <person name="Kurbessoian T."/>
        </authorList>
    </citation>
    <scope>NUCLEOTIDE SEQUENCE</scope>
    <source>
        <strain evidence="2">HA4357-MV3</strain>
    </source>
</reference>
<keyword evidence="2" id="KW-0012">Acyltransferase</keyword>
<sequence>MPDVINQAQPPLEFIPPAFNPSVLRVIQLGLASYLRWKTAISQVEANKVEVLVNLYRQFQEGKIRFLIAFRHPQATDPLCLGYLLSQLVPRLARQQRISLQHPTHAHFIYDRGITLWAGNQVGWIASRLGATPIQRGKADWTGLRLARDLFTNGRFPMAAAPEGATNGLSEIVNPLEPGIAQMGFWCAEDLQKAGRDEQVLIVPIGIQYSYVAAPWDAIANLLTQLESYCGLPLYQEISSYTPSTSPPPHSFYPRLLRLAERLLSLMEDFYTRFYHQKLPEIQTQSQDINELIATRLNTLLNIVLQVAENYFDLQPKGNFNDRCRRVEQAGWNYIFREDYKDVKSLSSLERDLGDRIAEEANLRMWHMRLVESLVAVTGNYVQEKPTAERFAETTLLIWDVVTRIRGGNPFQPPLLGKQTAKITVGEPLSISERYPVYKGSRQGARLAVADFTKDLQDAMEGLIMK</sequence>
<proteinExistence type="predicted"/>
<dbReference type="GO" id="GO:0016746">
    <property type="term" value="F:acyltransferase activity"/>
    <property type="evidence" value="ECO:0007669"/>
    <property type="project" value="UniProtKB-KW"/>
</dbReference>
<dbReference type="SMART" id="SM00563">
    <property type="entry name" value="PlsC"/>
    <property type="match status" value="1"/>
</dbReference>
<dbReference type="InterPro" id="IPR002123">
    <property type="entry name" value="Plipid/glycerol_acylTrfase"/>
</dbReference>
<keyword evidence="2" id="KW-0808">Transferase</keyword>
<organism evidence="2 3">
    <name type="scientific">Pelatocladus maniniholoensis HA4357-MV3</name>
    <dbReference type="NCBI Taxonomy" id="1117104"/>
    <lineage>
        <taxon>Bacteria</taxon>
        <taxon>Bacillati</taxon>
        <taxon>Cyanobacteriota</taxon>
        <taxon>Cyanophyceae</taxon>
        <taxon>Nostocales</taxon>
        <taxon>Nostocaceae</taxon>
        <taxon>Pelatocladus</taxon>
    </lineage>
</organism>
<name>A0A9E3H6B9_9NOST</name>
<dbReference type="EMBL" id="JAHHHW010000071">
    <property type="protein sequence ID" value="MBW4431558.1"/>
    <property type="molecule type" value="Genomic_DNA"/>
</dbReference>
<evidence type="ECO:0000313" key="3">
    <source>
        <dbReference type="Proteomes" id="UP000813215"/>
    </source>
</evidence>
<comment type="caution">
    <text evidence="2">The sequence shown here is derived from an EMBL/GenBank/DDBJ whole genome shotgun (WGS) entry which is preliminary data.</text>
</comment>
<evidence type="ECO:0000259" key="1">
    <source>
        <dbReference type="SMART" id="SM00563"/>
    </source>
</evidence>
<dbReference type="AlphaFoldDB" id="A0A9E3H6B9"/>
<protein>
    <submittedName>
        <fullName evidence="2">1-acyl-sn-glycerol-3-phosphate acyltransferase</fullName>
    </submittedName>
</protein>
<evidence type="ECO:0000313" key="2">
    <source>
        <dbReference type="EMBL" id="MBW4431558.1"/>
    </source>
</evidence>
<feature type="domain" description="Phospholipid/glycerol acyltransferase" evidence="1">
    <location>
        <begin position="66"/>
        <end position="210"/>
    </location>
</feature>
<gene>
    <name evidence="2" type="ORF">KME28_07470</name>
</gene>
<accession>A0A9E3H6B9</accession>
<reference evidence="2" key="2">
    <citation type="journal article" date="2022" name="Microbiol. Resour. Announc.">
        <title>Metagenome Sequencing to Explore Phylogenomics of Terrestrial Cyanobacteria.</title>
        <authorList>
            <person name="Ward R.D."/>
            <person name="Stajich J.E."/>
            <person name="Johansen J.R."/>
            <person name="Huntemann M."/>
            <person name="Clum A."/>
            <person name="Foster B."/>
            <person name="Foster B."/>
            <person name="Roux S."/>
            <person name="Palaniappan K."/>
            <person name="Varghese N."/>
            <person name="Mukherjee S."/>
            <person name="Reddy T.B.K."/>
            <person name="Daum C."/>
            <person name="Copeland A."/>
            <person name="Chen I.A."/>
            <person name="Ivanova N.N."/>
            <person name="Kyrpides N.C."/>
            <person name="Shapiro N."/>
            <person name="Eloe-Fadrosh E.A."/>
            <person name="Pietrasiak N."/>
        </authorList>
    </citation>
    <scope>NUCLEOTIDE SEQUENCE</scope>
    <source>
        <strain evidence="2">HA4357-MV3</strain>
    </source>
</reference>
<dbReference type="Proteomes" id="UP000813215">
    <property type="component" value="Unassembled WGS sequence"/>
</dbReference>